<dbReference type="PROSITE" id="PS51318">
    <property type="entry name" value="TAT"/>
    <property type="match status" value="1"/>
</dbReference>
<dbReference type="Pfam" id="PF13450">
    <property type="entry name" value="NAD_binding_8"/>
    <property type="match status" value="1"/>
</dbReference>
<feature type="region of interest" description="Disordered" evidence="1">
    <location>
        <begin position="44"/>
        <end position="64"/>
    </location>
</feature>
<dbReference type="PRINTS" id="PR00419">
    <property type="entry name" value="ADXRDTASE"/>
</dbReference>
<dbReference type="InterPro" id="IPR036188">
    <property type="entry name" value="FAD/NAD-bd_sf"/>
</dbReference>
<dbReference type="Pfam" id="PF01593">
    <property type="entry name" value="Amino_oxidase"/>
    <property type="match status" value="2"/>
</dbReference>
<feature type="compositionally biased region" description="Pro residues" evidence="1">
    <location>
        <begin position="46"/>
        <end position="60"/>
    </location>
</feature>
<reference evidence="3 4" key="1">
    <citation type="submission" date="2023-08" db="EMBL/GenBank/DDBJ databases">
        <title>Functional and genomic diversity of the sorghum phyllosphere microbiome.</title>
        <authorList>
            <person name="Shade A."/>
        </authorList>
    </citation>
    <scope>NUCLEOTIDE SEQUENCE [LARGE SCALE GENOMIC DNA]</scope>
    <source>
        <strain evidence="3 4">SORGH_AS_0445</strain>
    </source>
</reference>
<dbReference type="SUPFAM" id="SSF51905">
    <property type="entry name" value="FAD/NAD(P)-binding domain"/>
    <property type="match status" value="2"/>
</dbReference>
<dbReference type="InterPro" id="IPR050281">
    <property type="entry name" value="Flavin_monoamine_oxidase"/>
</dbReference>
<feature type="compositionally biased region" description="Basic residues" evidence="1">
    <location>
        <begin position="455"/>
        <end position="469"/>
    </location>
</feature>
<protein>
    <recommendedName>
        <fullName evidence="2">Amine oxidase domain-containing protein</fullName>
    </recommendedName>
</protein>
<evidence type="ECO:0000256" key="1">
    <source>
        <dbReference type="SAM" id="MobiDB-lite"/>
    </source>
</evidence>
<dbReference type="InterPro" id="IPR002937">
    <property type="entry name" value="Amino_oxidase"/>
</dbReference>
<evidence type="ECO:0000313" key="3">
    <source>
        <dbReference type="EMBL" id="MDR6143160.1"/>
    </source>
</evidence>
<name>A0ABU1HVQ7_9MICO</name>
<proteinExistence type="predicted"/>
<dbReference type="EMBL" id="JAVIZQ010000001">
    <property type="protein sequence ID" value="MDR6143160.1"/>
    <property type="molecule type" value="Genomic_DNA"/>
</dbReference>
<feature type="region of interest" description="Disordered" evidence="1">
    <location>
        <begin position="440"/>
        <end position="526"/>
    </location>
</feature>
<keyword evidence="4" id="KW-1185">Reference proteome</keyword>
<feature type="domain" description="Amine oxidase" evidence="2">
    <location>
        <begin position="319"/>
        <end position="406"/>
    </location>
</feature>
<feature type="compositionally biased region" description="Basic and acidic residues" evidence="1">
    <location>
        <begin position="470"/>
        <end position="486"/>
    </location>
</feature>
<feature type="compositionally biased region" description="Basic and acidic residues" evidence="1">
    <location>
        <begin position="442"/>
        <end position="454"/>
    </location>
</feature>
<gene>
    <name evidence="3" type="ORF">QE375_002714</name>
</gene>
<dbReference type="Gene3D" id="3.50.50.60">
    <property type="entry name" value="FAD/NAD(P)-binding domain"/>
    <property type="match status" value="2"/>
</dbReference>
<evidence type="ECO:0000313" key="4">
    <source>
        <dbReference type="Proteomes" id="UP001249291"/>
    </source>
</evidence>
<organism evidence="3 4">
    <name type="scientific">Microbacterium foliorum</name>
    <dbReference type="NCBI Taxonomy" id="104336"/>
    <lineage>
        <taxon>Bacteria</taxon>
        <taxon>Bacillati</taxon>
        <taxon>Actinomycetota</taxon>
        <taxon>Actinomycetes</taxon>
        <taxon>Micrococcales</taxon>
        <taxon>Microbacteriaceae</taxon>
        <taxon>Microbacterium</taxon>
    </lineage>
</organism>
<dbReference type="PANTHER" id="PTHR10742:SF410">
    <property type="entry name" value="LYSINE-SPECIFIC HISTONE DEMETHYLASE 2"/>
    <property type="match status" value="1"/>
</dbReference>
<feature type="domain" description="Amine oxidase" evidence="2">
    <location>
        <begin position="65"/>
        <end position="138"/>
    </location>
</feature>
<comment type="caution">
    <text evidence="3">The sequence shown here is derived from an EMBL/GenBank/DDBJ whole genome shotgun (WGS) entry which is preliminary data.</text>
</comment>
<evidence type="ECO:0000259" key="2">
    <source>
        <dbReference type="Pfam" id="PF01593"/>
    </source>
</evidence>
<feature type="compositionally biased region" description="Low complexity" evidence="1">
    <location>
        <begin position="492"/>
        <end position="514"/>
    </location>
</feature>
<accession>A0ABU1HVQ7</accession>
<dbReference type="Proteomes" id="UP001249291">
    <property type="component" value="Unassembled WGS sequence"/>
</dbReference>
<dbReference type="InterPro" id="IPR006311">
    <property type="entry name" value="TAT_signal"/>
</dbReference>
<dbReference type="PANTHER" id="PTHR10742">
    <property type="entry name" value="FLAVIN MONOAMINE OXIDASE"/>
    <property type="match status" value="1"/>
</dbReference>
<sequence length="526" mass="54231">MQEGSSHTSATRARYRCDTMRMTRRTLLMGAGAGVLGVLLASCTPEPAPSPTPDRSPTPKPTAGAITPAAFARSSWTTDPFALGAASFTPVGTQARAREALAEPIDDRLFFSGEATDVEAPGTIAAALRSGDRAADELVRAADSGERVAIVGAGLAGAAAAARLVAEGLQVTVFEARDRIGGRVHSVVDDTAWPFPAQLGGWLLGSSDDVLLETLNARDIRTAPISGSLWRSTDGDVEPVPIEPVQAAIATAQQGPTDSSLEDALTAAGADPDEPGLAALLASIAAASGADASDESTWFPPRLPADELVAPLGDLTPAVDELLEGAKLSLSSPVSRVAYDDAGVSLGIASGESLSFDRVLITVPLGVLKGEGVEFAPALPFGHRGAIAELGMGLIETVWLRFDDPLIVSAPEPEGDADGDAEEGADAESAATLWHVVGGRCADPHLDQPRTGHGRERRGGHRRRRSGSHVRRDERAEGARGGDRLAHTVPHGTGLTLPSLTRTGLTRTGRSVLRPPGAPGRVAASG</sequence>